<dbReference type="Proteomes" id="UP001164305">
    <property type="component" value="Chromosome"/>
</dbReference>
<name>A0ABY6G2H1_9MICO</name>
<organism evidence="1 2">
    <name type="scientific">Brachybacterium huguangmaarense</name>
    <dbReference type="NCBI Taxonomy" id="1652028"/>
    <lineage>
        <taxon>Bacteria</taxon>
        <taxon>Bacillati</taxon>
        <taxon>Actinomycetota</taxon>
        <taxon>Actinomycetes</taxon>
        <taxon>Micrococcales</taxon>
        <taxon>Dermabacteraceae</taxon>
        <taxon>Brachybacterium</taxon>
    </lineage>
</organism>
<gene>
    <name evidence="1" type="ORF">BRM3_02455</name>
</gene>
<protein>
    <submittedName>
        <fullName evidence="1">Uncharacterized protein</fullName>
    </submittedName>
</protein>
<keyword evidence="2" id="KW-1185">Reference proteome</keyword>
<sequence length="216" mass="23641">MTRDELIAWHRRVAEEFTKAHVDGHETGRIVRDPTYWNFAPDATVQSWDSGGAEYPKGDWGTALKDADSQEARMINDVIPDFRAVESQVFANEACGAVYTVYEGTAKDTPRARSMGLGGKTIRMADFNIYVINEDCQIVKQIILSSSHHAVVALALQGWAGQAGGADALGAGEDYDRAVYAFAEKGRIVDPDVPITPVHGLIPWYADGERVADEGR</sequence>
<dbReference type="RefSeq" id="WP_263594521.1">
    <property type="nucleotide sequence ID" value="NZ_CP107020.1"/>
</dbReference>
<evidence type="ECO:0000313" key="2">
    <source>
        <dbReference type="Proteomes" id="UP001164305"/>
    </source>
</evidence>
<proteinExistence type="predicted"/>
<reference evidence="1" key="1">
    <citation type="submission" date="2022-10" db="EMBL/GenBank/DDBJ databases">
        <title>Whole-Genome Sequencing of Brachybacterium huguangmaarense BRM-3, Isolated from Betula schmidtii.</title>
        <authorList>
            <person name="Haam D."/>
        </authorList>
    </citation>
    <scope>NUCLEOTIDE SEQUENCE</scope>
    <source>
        <strain evidence="1">BRM-3</strain>
    </source>
</reference>
<accession>A0ABY6G2H1</accession>
<dbReference type="EMBL" id="CP107020">
    <property type="protein sequence ID" value="UYG17312.1"/>
    <property type="molecule type" value="Genomic_DNA"/>
</dbReference>
<evidence type="ECO:0000313" key="1">
    <source>
        <dbReference type="EMBL" id="UYG17312.1"/>
    </source>
</evidence>